<name>A0ABT9BM50_9MICO</name>
<dbReference type="InterPro" id="IPR011079">
    <property type="entry name" value="Ala_racemase_C"/>
</dbReference>
<evidence type="ECO:0000313" key="5">
    <source>
        <dbReference type="EMBL" id="MDO7882088.1"/>
    </source>
</evidence>
<dbReference type="InterPro" id="IPR009006">
    <property type="entry name" value="Ala_racemase/Decarboxylase_C"/>
</dbReference>
<dbReference type="InterPro" id="IPR020622">
    <property type="entry name" value="Ala_racemase_pyridoxalP-BS"/>
</dbReference>
<dbReference type="RefSeq" id="WP_305002472.1">
    <property type="nucleotide sequence ID" value="NZ_JAUQUB010000001.1"/>
</dbReference>
<dbReference type="Gene3D" id="3.20.20.10">
    <property type="entry name" value="Alanine racemase"/>
    <property type="match status" value="1"/>
</dbReference>
<dbReference type="Gene3D" id="2.40.37.10">
    <property type="entry name" value="Lyase, Ornithine Decarboxylase, Chain A, domain 1"/>
    <property type="match status" value="1"/>
</dbReference>
<dbReference type="PRINTS" id="PR00992">
    <property type="entry name" value="ALARACEMASE"/>
</dbReference>
<evidence type="ECO:0000256" key="3">
    <source>
        <dbReference type="ARBA" id="ARBA00023235"/>
    </source>
</evidence>
<proteinExistence type="predicted"/>
<comment type="caution">
    <text evidence="5">The sequence shown here is derived from an EMBL/GenBank/DDBJ whole genome shotgun (WGS) entry which is preliminary data.</text>
</comment>
<dbReference type="CDD" id="cd00430">
    <property type="entry name" value="PLPDE_III_AR"/>
    <property type="match status" value="1"/>
</dbReference>
<dbReference type="PANTHER" id="PTHR30511">
    <property type="entry name" value="ALANINE RACEMASE"/>
    <property type="match status" value="1"/>
</dbReference>
<sequence>MTAPRIEIDLAAFRHNVATLSSLVAPSRTMLAVKANAYGHGLVPLAFAALESGADSLAVLEIPAALELRRAGITAPLFAWLHGPGADFAAAVDAGIDLGVSATWQVEAIAAAAHSVPARIHLKVDTGLHRNGANPEDWPALVDAALAAERAGRVEISALWSHLADASPEDDAAALTLFQESVAVAAARGCTPPLLHLAASSAGIRMPAARLGLVRFGIAAYGISPFDDETARDLGLRPVMSVRAPVAAVDGGVASLSIGSADGIPAPAAGRAQAWVAGSRHPIVEIGIDSLSLDVAGSTVAVGDEVVLFGSGDDGEPTAEEWADWADTIGDEIVARASERLPRVYRG</sequence>
<feature type="domain" description="Alanine racemase C-terminal" evidence="4">
    <location>
        <begin position="239"/>
        <end position="346"/>
    </location>
</feature>
<accession>A0ABT9BM50</accession>
<dbReference type="SUPFAM" id="SSF50621">
    <property type="entry name" value="Alanine racemase C-terminal domain-like"/>
    <property type="match status" value="1"/>
</dbReference>
<evidence type="ECO:0000259" key="4">
    <source>
        <dbReference type="SMART" id="SM01005"/>
    </source>
</evidence>
<evidence type="ECO:0000313" key="6">
    <source>
        <dbReference type="Proteomes" id="UP001241072"/>
    </source>
</evidence>
<dbReference type="SMART" id="SM01005">
    <property type="entry name" value="Ala_racemase_C"/>
    <property type="match status" value="1"/>
</dbReference>
<keyword evidence="6" id="KW-1185">Reference proteome</keyword>
<keyword evidence="2" id="KW-0663">Pyridoxal phosphate</keyword>
<reference evidence="5 6" key="1">
    <citation type="submission" date="2023-07" db="EMBL/GenBank/DDBJ databases">
        <title>Protaetiibacter sp. nov WY-16 isolated from soil.</title>
        <authorList>
            <person name="Liu B."/>
            <person name="Wan Y."/>
        </authorList>
    </citation>
    <scope>NUCLEOTIDE SEQUENCE [LARGE SCALE GENOMIC DNA]</scope>
    <source>
        <strain evidence="5 6">WY-16</strain>
    </source>
</reference>
<comment type="cofactor">
    <cofactor evidence="1">
        <name>pyridoxal 5'-phosphate</name>
        <dbReference type="ChEBI" id="CHEBI:597326"/>
    </cofactor>
</comment>
<evidence type="ECO:0000256" key="2">
    <source>
        <dbReference type="ARBA" id="ARBA00022898"/>
    </source>
</evidence>
<dbReference type="Proteomes" id="UP001241072">
    <property type="component" value="Unassembled WGS sequence"/>
</dbReference>
<dbReference type="SUPFAM" id="SSF51419">
    <property type="entry name" value="PLP-binding barrel"/>
    <property type="match status" value="1"/>
</dbReference>
<gene>
    <name evidence="5" type="ORF">Q5716_07600</name>
</gene>
<dbReference type="EMBL" id="JAUQUB010000001">
    <property type="protein sequence ID" value="MDO7882088.1"/>
    <property type="molecule type" value="Genomic_DNA"/>
</dbReference>
<dbReference type="InterPro" id="IPR029066">
    <property type="entry name" value="PLP-binding_barrel"/>
</dbReference>
<dbReference type="Pfam" id="PF00842">
    <property type="entry name" value="Ala_racemase_C"/>
    <property type="match status" value="1"/>
</dbReference>
<evidence type="ECO:0000256" key="1">
    <source>
        <dbReference type="ARBA" id="ARBA00001933"/>
    </source>
</evidence>
<dbReference type="InterPro" id="IPR001608">
    <property type="entry name" value="Ala_racemase_N"/>
</dbReference>
<protein>
    <submittedName>
        <fullName evidence="5">Alanine racemase</fullName>
    </submittedName>
</protein>
<keyword evidence="3" id="KW-0413">Isomerase</keyword>
<dbReference type="InterPro" id="IPR000821">
    <property type="entry name" value="Ala_racemase"/>
</dbReference>
<dbReference type="Pfam" id="PF01168">
    <property type="entry name" value="Ala_racemase_N"/>
    <property type="match status" value="1"/>
</dbReference>
<dbReference type="PANTHER" id="PTHR30511:SF0">
    <property type="entry name" value="ALANINE RACEMASE, CATABOLIC-RELATED"/>
    <property type="match status" value="1"/>
</dbReference>
<dbReference type="PROSITE" id="PS00395">
    <property type="entry name" value="ALANINE_RACEMASE"/>
    <property type="match status" value="1"/>
</dbReference>
<organism evidence="5 6">
    <name type="scientific">Antiquaquibacter soli</name>
    <dbReference type="NCBI Taxonomy" id="3064523"/>
    <lineage>
        <taxon>Bacteria</taxon>
        <taxon>Bacillati</taxon>
        <taxon>Actinomycetota</taxon>
        <taxon>Actinomycetes</taxon>
        <taxon>Micrococcales</taxon>
        <taxon>Microbacteriaceae</taxon>
        <taxon>Antiquaquibacter</taxon>
    </lineage>
</organism>